<dbReference type="Pfam" id="PF07076">
    <property type="entry name" value="DUF1344"/>
    <property type="match status" value="1"/>
</dbReference>
<feature type="signal peptide" evidence="2">
    <location>
        <begin position="1"/>
        <end position="22"/>
    </location>
</feature>
<keyword evidence="4" id="KW-1185">Reference proteome</keyword>
<protein>
    <submittedName>
        <fullName evidence="3">Uncharacterized protein</fullName>
    </submittedName>
</protein>
<organism evidence="3 4">
    <name type="scientific">Kaistia defluvii</name>
    <dbReference type="NCBI Taxonomy" id="410841"/>
    <lineage>
        <taxon>Bacteria</taxon>
        <taxon>Pseudomonadati</taxon>
        <taxon>Pseudomonadota</taxon>
        <taxon>Alphaproteobacteria</taxon>
        <taxon>Hyphomicrobiales</taxon>
        <taxon>Kaistiaceae</taxon>
        <taxon>Kaistia</taxon>
    </lineage>
</organism>
<name>A0ABV2QT07_9HYPH</name>
<accession>A0ABV2QT07</accession>
<evidence type="ECO:0000256" key="1">
    <source>
        <dbReference type="SAM" id="MobiDB-lite"/>
    </source>
</evidence>
<evidence type="ECO:0000313" key="4">
    <source>
        <dbReference type="Proteomes" id="UP001549321"/>
    </source>
</evidence>
<dbReference type="InterPro" id="IPR009780">
    <property type="entry name" value="DUF1344"/>
</dbReference>
<feature type="region of interest" description="Disordered" evidence="1">
    <location>
        <begin position="73"/>
        <end position="92"/>
    </location>
</feature>
<dbReference type="Proteomes" id="UP001549321">
    <property type="component" value="Unassembled WGS sequence"/>
</dbReference>
<evidence type="ECO:0000313" key="3">
    <source>
        <dbReference type="EMBL" id="MET4632090.1"/>
    </source>
</evidence>
<dbReference type="RefSeq" id="WP_354547801.1">
    <property type="nucleotide sequence ID" value="NZ_JBEPSM010000001.1"/>
</dbReference>
<reference evidence="3 4" key="1">
    <citation type="submission" date="2024-06" db="EMBL/GenBank/DDBJ databases">
        <title>Sorghum-associated microbial communities from plants grown in Nebraska, USA.</title>
        <authorList>
            <person name="Schachtman D."/>
        </authorList>
    </citation>
    <scope>NUCLEOTIDE SEQUENCE [LARGE SCALE GENOMIC DNA]</scope>
    <source>
        <strain evidence="3 4">3207</strain>
    </source>
</reference>
<comment type="caution">
    <text evidence="3">The sequence shown here is derived from an EMBL/GenBank/DDBJ whole genome shotgun (WGS) entry which is preliminary data.</text>
</comment>
<proteinExistence type="predicted"/>
<dbReference type="EMBL" id="JBEPSM010000001">
    <property type="protein sequence ID" value="MET4632090.1"/>
    <property type="molecule type" value="Genomic_DNA"/>
</dbReference>
<evidence type="ECO:0000256" key="2">
    <source>
        <dbReference type="SAM" id="SignalP"/>
    </source>
</evidence>
<feature type="chain" id="PRO_5045728720" evidence="2">
    <location>
        <begin position="23"/>
        <end position="92"/>
    </location>
</feature>
<feature type="compositionally biased region" description="Basic and acidic residues" evidence="1">
    <location>
        <begin position="81"/>
        <end position="92"/>
    </location>
</feature>
<keyword evidence="2" id="KW-0732">Signal</keyword>
<sequence length="92" mass="9418">MRHLVLAAASVALLSSGAVAYAAEEVEGSVESVNVGHGTLTLQSGQTFTFANPAVLYGIVPGQSVGVSYTGRNQGITAFDPHPESDGDHGNY</sequence>
<gene>
    <name evidence="3" type="ORF">ABIE08_000003</name>
</gene>